<dbReference type="SUPFAM" id="SSF55874">
    <property type="entry name" value="ATPase domain of HSP90 chaperone/DNA topoisomerase II/histidine kinase"/>
    <property type="match status" value="1"/>
</dbReference>
<sequence>MIWSRTTVTDKRWSLLDERLEIVAVTAAAVLVVRLLAGVGAAVIANLIFGPTFALTWFGAFAFHETITRIVTRPVARGEHMSRLQRAGYVACMVVSSLTWSALAVRLWVTGEEPFRLAALAILAGLLTHAQGFSSRSPAALAAMGIVPATLWFALPVFMGGYSGVGLVTVTVGLALLLSYVGASARANVRTAAALAEAERAAVTANEAKSAFLAMVTHELRTPLNGVLGMARALQRTTLEPRQQRYVETMLRSGDTLLVMLNDVLDLTKIEAGRMDLEVASFDLRELSDHVIELWLEGAKAKQLSLTCEVDADLPARVLGDETRVRQIVMNLVSNALKFTETGSVRLEASTYPSADGDGGVEIRVVDTGIGITPDQLANLFRPFVQAETSTARKYGGTGLGLAICRDLATRMGGHIDVESTPGKGSTFRVWLPLPAADEQPHTAARPEDLPAIRILVADDNPINQAVARAILEAAGAVVETAGDGEQALERLRTEVFDVVLMDVHMPVMDGIEAVGRIRDGQVGRHDIPIIALTADAMPGEETRLRGLGFDALQHKPVQPAALIGAIGDVMTARAERALAGDSAASAA</sequence>
<name>A0A328B678_9CAUL</name>
<dbReference type="SMART" id="SM00387">
    <property type="entry name" value="HATPase_c"/>
    <property type="match status" value="1"/>
</dbReference>
<evidence type="ECO:0000313" key="12">
    <source>
        <dbReference type="Proteomes" id="UP000249524"/>
    </source>
</evidence>
<keyword evidence="6" id="KW-0902">Two-component regulatory system</keyword>
<dbReference type="PRINTS" id="PR00344">
    <property type="entry name" value="BCTRLSENSOR"/>
</dbReference>
<dbReference type="GO" id="GO:0000155">
    <property type="term" value="F:phosphorelay sensor kinase activity"/>
    <property type="evidence" value="ECO:0007669"/>
    <property type="project" value="InterPro"/>
</dbReference>
<dbReference type="SUPFAM" id="SSF47384">
    <property type="entry name" value="Homodimeric domain of signal transducing histidine kinase"/>
    <property type="match status" value="1"/>
</dbReference>
<dbReference type="OrthoDB" id="9801651at2"/>
<evidence type="ECO:0000256" key="6">
    <source>
        <dbReference type="ARBA" id="ARBA00023012"/>
    </source>
</evidence>
<dbReference type="Gene3D" id="3.40.50.2300">
    <property type="match status" value="1"/>
</dbReference>
<dbReference type="InterPro" id="IPR036890">
    <property type="entry name" value="HATPase_C_sf"/>
</dbReference>
<dbReference type="PROSITE" id="PS50110">
    <property type="entry name" value="RESPONSE_REGULATORY"/>
    <property type="match status" value="1"/>
</dbReference>
<dbReference type="InterPro" id="IPR005467">
    <property type="entry name" value="His_kinase_dom"/>
</dbReference>
<dbReference type="Proteomes" id="UP000249524">
    <property type="component" value="Unassembled WGS sequence"/>
</dbReference>
<keyword evidence="5 11" id="KW-0418">Kinase</keyword>
<feature type="transmembrane region" description="Helical" evidence="8">
    <location>
        <begin position="87"/>
        <end position="109"/>
    </location>
</feature>
<dbReference type="InterPro" id="IPR003661">
    <property type="entry name" value="HisK_dim/P_dom"/>
</dbReference>
<dbReference type="InterPro" id="IPR003594">
    <property type="entry name" value="HATPase_dom"/>
</dbReference>
<keyword evidence="3 7" id="KW-0597">Phosphoprotein</keyword>
<keyword evidence="8" id="KW-1133">Transmembrane helix</keyword>
<gene>
    <name evidence="11" type="ORF">DJ019_19700</name>
</gene>
<dbReference type="InterPro" id="IPR004358">
    <property type="entry name" value="Sig_transdc_His_kin-like_C"/>
</dbReference>
<feature type="transmembrane region" description="Helical" evidence="8">
    <location>
        <begin position="165"/>
        <end position="183"/>
    </location>
</feature>
<dbReference type="Gene3D" id="1.10.287.130">
    <property type="match status" value="1"/>
</dbReference>
<proteinExistence type="predicted"/>
<evidence type="ECO:0000256" key="7">
    <source>
        <dbReference type="PROSITE-ProRule" id="PRU00169"/>
    </source>
</evidence>
<dbReference type="CDD" id="cd16922">
    <property type="entry name" value="HATPase_EvgS-ArcB-TorS-like"/>
    <property type="match status" value="1"/>
</dbReference>
<dbReference type="SUPFAM" id="SSF52172">
    <property type="entry name" value="CheY-like"/>
    <property type="match status" value="1"/>
</dbReference>
<dbReference type="Pfam" id="PF00072">
    <property type="entry name" value="Response_reg"/>
    <property type="match status" value="1"/>
</dbReference>
<evidence type="ECO:0000313" key="11">
    <source>
        <dbReference type="EMBL" id="RAK62105.1"/>
    </source>
</evidence>
<keyword evidence="8" id="KW-0812">Transmembrane</keyword>
<dbReference type="CDD" id="cd00082">
    <property type="entry name" value="HisKA"/>
    <property type="match status" value="1"/>
</dbReference>
<dbReference type="Pfam" id="PF00512">
    <property type="entry name" value="HisKA"/>
    <property type="match status" value="1"/>
</dbReference>
<dbReference type="PANTHER" id="PTHR43047">
    <property type="entry name" value="TWO-COMPONENT HISTIDINE PROTEIN KINASE"/>
    <property type="match status" value="1"/>
</dbReference>
<dbReference type="InterPro" id="IPR011006">
    <property type="entry name" value="CheY-like_superfamily"/>
</dbReference>
<dbReference type="SMART" id="SM00448">
    <property type="entry name" value="REC"/>
    <property type="match status" value="1"/>
</dbReference>
<evidence type="ECO:0000256" key="5">
    <source>
        <dbReference type="ARBA" id="ARBA00022777"/>
    </source>
</evidence>
<dbReference type="FunFam" id="3.30.565.10:FF:000010">
    <property type="entry name" value="Sensor histidine kinase RcsC"/>
    <property type="match status" value="1"/>
</dbReference>
<evidence type="ECO:0000259" key="10">
    <source>
        <dbReference type="PROSITE" id="PS50110"/>
    </source>
</evidence>
<dbReference type="SMART" id="SM00388">
    <property type="entry name" value="HisKA"/>
    <property type="match status" value="1"/>
</dbReference>
<feature type="domain" description="Response regulatory" evidence="10">
    <location>
        <begin position="454"/>
        <end position="571"/>
    </location>
</feature>
<feature type="transmembrane region" description="Helical" evidence="8">
    <location>
        <begin position="43"/>
        <end position="63"/>
    </location>
</feature>
<evidence type="ECO:0000256" key="3">
    <source>
        <dbReference type="ARBA" id="ARBA00022553"/>
    </source>
</evidence>
<feature type="transmembrane region" description="Helical" evidence="8">
    <location>
        <begin position="20"/>
        <end position="37"/>
    </location>
</feature>
<dbReference type="Pfam" id="PF02518">
    <property type="entry name" value="HATPase_c"/>
    <property type="match status" value="1"/>
</dbReference>
<dbReference type="InterPro" id="IPR001789">
    <property type="entry name" value="Sig_transdc_resp-reg_receiver"/>
</dbReference>
<dbReference type="EC" id="2.7.13.3" evidence="2"/>
<evidence type="ECO:0000256" key="8">
    <source>
        <dbReference type="SAM" id="Phobius"/>
    </source>
</evidence>
<keyword evidence="12" id="KW-1185">Reference proteome</keyword>
<reference evidence="11 12" key="1">
    <citation type="submission" date="2018-05" db="EMBL/GenBank/DDBJ databases">
        <authorList>
            <person name="Lanie J.A."/>
            <person name="Ng W.-L."/>
            <person name="Kazmierczak K.M."/>
            <person name="Andrzejewski T.M."/>
            <person name="Davidsen T.M."/>
            <person name="Wayne K.J."/>
            <person name="Tettelin H."/>
            <person name="Glass J.I."/>
            <person name="Rusch D."/>
            <person name="Podicherti R."/>
            <person name="Tsui H.-C.T."/>
            <person name="Winkler M.E."/>
        </authorList>
    </citation>
    <scope>NUCLEOTIDE SEQUENCE [LARGE SCALE GENOMIC DNA]</scope>
    <source>
        <strain evidence="11 12">BUT-10</strain>
    </source>
</reference>
<comment type="caution">
    <text evidence="11">The sequence shown here is derived from an EMBL/GenBank/DDBJ whole genome shotgun (WGS) entry which is preliminary data.</text>
</comment>
<feature type="domain" description="Histidine kinase" evidence="9">
    <location>
        <begin position="215"/>
        <end position="436"/>
    </location>
</feature>
<dbReference type="AlphaFoldDB" id="A0A328B678"/>
<evidence type="ECO:0000256" key="2">
    <source>
        <dbReference type="ARBA" id="ARBA00012438"/>
    </source>
</evidence>
<dbReference type="CDD" id="cd17546">
    <property type="entry name" value="REC_hyHK_CKI1_RcsC-like"/>
    <property type="match status" value="1"/>
</dbReference>
<feature type="transmembrane region" description="Helical" evidence="8">
    <location>
        <begin position="140"/>
        <end position="159"/>
    </location>
</feature>
<keyword evidence="4" id="KW-0808">Transferase</keyword>
<dbReference type="EMBL" id="QFYS01000013">
    <property type="protein sequence ID" value="RAK62105.1"/>
    <property type="molecule type" value="Genomic_DNA"/>
</dbReference>
<dbReference type="InterPro" id="IPR036097">
    <property type="entry name" value="HisK_dim/P_sf"/>
</dbReference>
<evidence type="ECO:0000256" key="4">
    <source>
        <dbReference type="ARBA" id="ARBA00022679"/>
    </source>
</evidence>
<keyword evidence="8" id="KW-0472">Membrane</keyword>
<evidence type="ECO:0000259" key="9">
    <source>
        <dbReference type="PROSITE" id="PS50109"/>
    </source>
</evidence>
<dbReference type="PROSITE" id="PS50109">
    <property type="entry name" value="HIS_KIN"/>
    <property type="match status" value="1"/>
</dbReference>
<feature type="modified residue" description="4-aspartylphosphate" evidence="7">
    <location>
        <position position="503"/>
    </location>
</feature>
<protein>
    <recommendedName>
        <fullName evidence="2">histidine kinase</fullName>
        <ecNumber evidence="2">2.7.13.3</ecNumber>
    </recommendedName>
</protein>
<dbReference type="Gene3D" id="3.30.565.10">
    <property type="entry name" value="Histidine kinase-like ATPase, C-terminal domain"/>
    <property type="match status" value="1"/>
</dbReference>
<comment type="catalytic activity">
    <reaction evidence="1">
        <text>ATP + protein L-histidine = ADP + protein N-phospho-L-histidine.</text>
        <dbReference type="EC" id="2.7.13.3"/>
    </reaction>
</comment>
<evidence type="ECO:0000256" key="1">
    <source>
        <dbReference type="ARBA" id="ARBA00000085"/>
    </source>
</evidence>
<organism evidence="11 12">
    <name type="scientific">Phenylobacterium kunshanense</name>
    <dbReference type="NCBI Taxonomy" id="1445034"/>
    <lineage>
        <taxon>Bacteria</taxon>
        <taxon>Pseudomonadati</taxon>
        <taxon>Pseudomonadota</taxon>
        <taxon>Alphaproteobacteria</taxon>
        <taxon>Caulobacterales</taxon>
        <taxon>Caulobacteraceae</taxon>
        <taxon>Phenylobacterium</taxon>
    </lineage>
</organism>
<accession>A0A328B678</accession>
<dbReference type="PANTHER" id="PTHR43047:SF64">
    <property type="entry name" value="HISTIDINE KINASE CONTAINING CHEY-HOMOLOGOUS RECEIVER DOMAIN AND PAS DOMAIN-RELATED"/>
    <property type="match status" value="1"/>
</dbReference>